<evidence type="ECO:0000256" key="1">
    <source>
        <dbReference type="ARBA" id="ARBA00023239"/>
    </source>
</evidence>
<gene>
    <name evidence="6" type="ORF">BBIA_0093</name>
</gene>
<dbReference type="SMART" id="SM01130">
    <property type="entry name" value="DHDPS"/>
    <property type="match status" value="1"/>
</dbReference>
<accession>A0A086ZN60</accession>
<reference evidence="6 7" key="1">
    <citation type="submission" date="2014-03" db="EMBL/GenBank/DDBJ databases">
        <title>Genomics of Bifidobacteria.</title>
        <authorList>
            <person name="Ventura M."/>
            <person name="Milani C."/>
            <person name="Lugli G.A."/>
        </authorList>
    </citation>
    <scope>NUCLEOTIDE SEQUENCE [LARGE SCALE GENOMIC DNA]</scope>
    <source>
        <strain evidence="6 7">DSM 23969</strain>
    </source>
</reference>
<evidence type="ECO:0000313" key="6">
    <source>
        <dbReference type="EMBL" id="KFI47960.1"/>
    </source>
</evidence>
<feature type="active site" description="Schiff-base intermediate with substrate" evidence="4">
    <location>
        <position position="164"/>
    </location>
</feature>
<dbReference type="EC" id="4.3.3.7" evidence="6"/>
<keyword evidence="2" id="KW-0704">Schiff base</keyword>
<dbReference type="AlphaFoldDB" id="A0A086ZN60"/>
<proteinExistence type="inferred from homology"/>
<dbReference type="InterPro" id="IPR013785">
    <property type="entry name" value="Aldolase_TIM"/>
</dbReference>
<dbReference type="InterPro" id="IPR020625">
    <property type="entry name" value="Schiff_base-form_aldolases_AS"/>
</dbReference>
<protein>
    <submittedName>
        <fullName evidence="6">Glucose dehydrogenase</fullName>
        <ecNumber evidence="6">4.3.3.7</ecNumber>
    </submittedName>
</protein>
<keyword evidence="1 3" id="KW-0456">Lyase</keyword>
<name>A0A086ZN60_9BIFI</name>
<dbReference type="EMBL" id="JGYN01000030">
    <property type="protein sequence ID" value="KFI47960.1"/>
    <property type="molecule type" value="Genomic_DNA"/>
</dbReference>
<feature type="binding site" evidence="5">
    <location>
        <position position="209"/>
    </location>
    <ligand>
        <name>pyruvate</name>
        <dbReference type="ChEBI" id="CHEBI:15361"/>
    </ligand>
</feature>
<dbReference type="PROSITE" id="PS00666">
    <property type="entry name" value="DHDPS_2"/>
    <property type="match status" value="1"/>
</dbReference>
<sequence length="320" mass="34014">MNTTFRGVIPPVVTPLTADRQLDRASFKRSVDRLIDSGVNGLFFLGSSGEVAFSTDARRREIIEAAIEYTAGRVPVLVGCIDTETERVIEHAKVAAELGADAIVATAPFYALGGLPEIENHFRLIHEAVDLPLFAYDIPVCVHVKLPGDLLIRLGLDGVLAGVKDSSNDDVSFRFLCDANRKAGHPLVLLTGQEVVVDGAYMAGADGSVPGLGNVECTGYVRMWQAYEAGDWATVRAEQDRLAALMNIVNVTSGVSGFGAGVGAFKTAMALLGVFETNQMPNPVRALTGANVEAVARVLRECGLEPVRTAEEVSASTVID</sequence>
<dbReference type="RefSeq" id="WP_033495660.1">
    <property type="nucleotide sequence ID" value="NZ_JDUU01000028.1"/>
</dbReference>
<dbReference type="GO" id="GO:0005829">
    <property type="term" value="C:cytosol"/>
    <property type="evidence" value="ECO:0007669"/>
    <property type="project" value="TreeGrafter"/>
</dbReference>
<evidence type="ECO:0000256" key="2">
    <source>
        <dbReference type="ARBA" id="ARBA00023270"/>
    </source>
</evidence>
<evidence type="ECO:0000256" key="4">
    <source>
        <dbReference type="PIRSR" id="PIRSR001365-1"/>
    </source>
</evidence>
<dbReference type="Proteomes" id="UP000029108">
    <property type="component" value="Unassembled WGS sequence"/>
</dbReference>
<dbReference type="STRING" id="1437608.GCA_000771645_01436"/>
<dbReference type="PIRSF" id="PIRSF001365">
    <property type="entry name" value="DHDPS"/>
    <property type="match status" value="1"/>
</dbReference>
<dbReference type="PRINTS" id="PR00146">
    <property type="entry name" value="DHPICSNTHASE"/>
</dbReference>
<dbReference type="GO" id="GO:0008840">
    <property type="term" value="F:4-hydroxy-tetrahydrodipicolinate synthase activity"/>
    <property type="evidence" value="ECO:0007669"/>
    <property type="project" value="UniProtKB-EC"/>
</dbReference>
<organism evidence="6 7">
    <name type="scientific">Bifidobacterium biavatii DSM 23969</name>
    <dbReference type="NCBI Taxonomy" id="1437608"/>
    <lineage>
        <taxon>Bacteria</taxon>
        <taxon>Bacillati</taxon>
        <taxon>Actinomycetota</taxon>
        <taxon>Actinomycetes</taxon>
        <taxon>Bifidobacteriales</taxon>
        <taxon>Bifidobacteriaceae</taxon>
        <taxon>Bifidobacterium</taxon>
    </lineage>
</organism>
<dbReference type="Gene3D" id="3.20.20.70">
    <property type="entry name" value="Aldolase class I"/>
    <property type="match status" value="1"/>
</dbReference>
<dbReference type="OrthoDB" id="3175637at2"/>
<comment type="caution">
    <text evidence="6">The sequence shown here is derived from an EMBL/GenBank/DDBJ whole genome shotgun (WGS) entry which is preliminary data.</text>
</comment>
<evidence type="ECO:0000256" key="3">
    <source>
        <dbReference type="PIRNR" id="PIRNR001365"/>
    </source>
</evidence>
<dbReference type="InterPro" id="IPR002220">
    <property type="entry name" value="DapA-like"/>
</dbReference>
<dbReference type="GO" id="GO:0008747">
    <property type="term" value="F:N-acetylneuraminate lyase activity"/>
    <property type="evidence" value="ECO:0007669"/>
    <property type="project" value="TreeGrafter"/>
</dbReference>
<dbReference type="PANTHER" id="PTHR42849:SF1">
    <property type="entry name" value="N-ACETYLNEURAMINATE LYASE"/>
    <property type="match status" value="1"/>
</dbReference>
<feature type="active site" description="Proton donor/acceptor" evidence="4">
    <location>
        <position position="136"/>
    </location>
</feature>
<dbReference type="SUPFAM" id="SSF51569">
    <property type="entry name" value="Aldolase"/>
    <property type="match status" value="1"/>
</dbReference>
<keyword evidence="7" id="KW-1185">Reference proteome</keyword>
<evidence type="ECO:0000313" key="7">
    <source>
        <dbReference type="Proteomes" id="UP000029108"/>
    </source>
</evidence>
<dbReference type="PANTHER" id="PTHR42849">
    <property type="entry name" value="N-ACETYLNEURAMINATE LYASE"/>
    <property type="match status" value="1"/>
</dbReference>
<dbReference type="Pfam" id="PF00701">
    <property type="entry name" value="DHDPS"/>
    <property type="match status" value="1"/>
</dbReference>
<evidence type="ECO:0000256" key="5">
    <source>
        <dbReference type="PIRSR" id="PIRSR001365-2"/>
    </source>
</evidence>
<dbReference type="GO" id="GO:0019262">
    <property type="term" value="P:N-acetylneuraminate catabolic process"/>
    <property type="evidence" value="ECO:0007669"/>
    <property type="project" value="TreeGrafter"/>
</dbReference>
<comment type="similarity">
    <text evidence="3">Belongs to the DapA family.</text>
</comment>
<dbReference type="eggNOG" id="COG0329">
    <property type="taxonomic scope" value="Bacteria"/>
</dbReference>
<dbReference type="CDD" id="cd00408">
    <property type="entry name" value="DHDPS-like"/>
    <property type="match status" value="1"/>
</dbReference>